<gene>
    <name evidence="1" type="ORF">LTRI10_LOCUS46836</name>
</gene>
<reference evidence="1 2" key="1">
    <citation type="submission" date="2024-04" db="EMBL/GenBank/DDBJ databases">
        <authorList>
            <person name="Fracassetti M."/>
        </authorList>
    </citation>
    <scope>NUCLEOTIDE SEQUENCE [LARGE SCALE GENOMIC DNA]</scope>
</reference>
<sequence>MVLSSSSARGNTGASRPQLMVNFTHNRLGSVYTLCSPDTLEPLLPSPIQLPSCSHQDGCYDDQDLQVAGCCNGFIFISDKEDIAGPEDLIPWSPAKSETKVLPPSLFYSDGSPRAVGFGFDSESIDYKILRQVSRPSCEITNSQGKLYW</sequence>
<accession>A0AAV2GAF5</accession>
<dbReference type="AlphaFoldDB" id="A0AAV2GAF5"/>
<proteinExistence type="predicted"/>
<keyword evidence="2" id="KW-1185">Reference proteome</keyword>
<name>A0AAV2GAF5_9ROSI</name>
<evidence type="ECO:0000313" key="1">
    <source>
        <dbReference type="EMBL" id="CAL1407152.1"/>
    </source>
</evidence>
<protein>
    <submittedName>
        <fullName evidence="1">Uncharacterized protein</fullName>
    </submittedName>
</protein>
<organism evidence="1 2">
    <name type="scientific">Linum trigynum</name>
    <dbReference type="NCBI Taxonomy" id="586398"/>
    <lineage>
        <taxon>Eukaryota</taxon>
        <taxon>Viridiplantae</taxon>
        <taxon>Streptophyta</taxon>
        <taxon>Embryophyta</taxon>
        <taxon>Tracheophyta</taxon>
        <taxon>Spermatophyta</taxon>
        <taxon>Magnoliopsida</taxon>
        <taxon>eudicotyledons</taxon>
        <taxon>Gunneridae</taxon>
        <taxon>Pentapetalae</taxon>
        <taxon>rosids</taxon>
        <taxon>fabids</taxon>
        <taxon>Malpighiales</taxon>
        <taxon>Linaceae</taxon>
        <taxon>Linum</taxon>
    </lineage>
</organism>
<dbReference type="EMBL" id="OZ034821">
    <property type="protein sequence ID" value="CAL1407152.1"/>
    <property type="molecule type" value="Genomic_DNA"/>
</dbReference>
<dbReference type="Proteomes" id="UP001497516">
    <property type="component" value="Chromosome 8"/>
</dbReference>
<evidence type="ECO:0000313" key="2">
    <source>
        <dbReference type="Proteomes" id="UP001497516"/>
    </source>
</evidence>